<dbReference type="Proteomes" id="UP001153709">
    <property type="component" value="Chromosome 2"/>
</dbReference>
<dbReference type="InterPro" id="IPR036846">
    <property type="entry name" value="GM2-AP_sf"/>
</dbReference>
<keyword evidence="2" id="KW-0812">Transmembrane</keyword>
<protein>
    <submittedName>
        <fullName evidence="3">Uncharacterized protein</fullName>
    </submittedName>
</protein>
<dbReference type="Gene3D" id="2.70.220.10">
    <property type="entry name" value="Ganglioside GM2 activator"/>
    <property type="match status" value="1"/>
</dbReference>
<organism evidence="3 4">
    <name type="scientific">Diabrotica balteata</name>
    <name type="common">Banded cucumber beetle</name>
    <dbReference type="NCBI Taxonomy" id="107213"/>
    <lineage>
        <taxon>Eukaryota</taxon>
        <taxon>Metazoa</taxon>
        <taxon>Ecdysozoa</taxon>
        <taxon>Arthropoda</taxon>
        <taxon>Hexapoda</taxon>
        <taxon>Insecta</taxon>
        <taxon>Pterygota</taxon>
        <taxon>Neoptera</taxon>
        <taxon>Endopterygota</taxon>
        <taxon>Coleoptera</taxon>
        <taxon>Polyphaga</taxon>
        <taxon>Cucujiformia</taxon>
        <taxon>Chrysomeloidea</taxon>
        <taxon>Chrysomelidae</taxon>
        <taxon>Galerucinae</taxon>
        <taxon>Diabroticina</taxon>
        <taxon>Diabroticites</taxon>
        <taxon>Diabrotica</taxon>
    </lineage>
</organism>
<sequence length="211" mass="23834">MFLTRNTLLAKCSDQSFLVMASQFSIAILTCSLLAIIAGGLELFSKTERSLNLQKLENCRGTHYPMQWNDAKVTWDKASKQKVLGLTLVVKEEISTGFWMTFSFLKCDTSGNPDSCEYMLKDQRIENICKYLPMKDQSWSDFLNCFDKPFLCPMKPDTYKCQNLSVNAKSLKRLPIKDAVWKLHIGGHDKGKQISCADIEINVVTPLGQSG</sequence>
<evidence type="ECO:0000313" key="3">
    <source>
        <dbReference type="EMBL" id="CAG9830570.1"/>
    </source>
</evidence>
<dbReference type="SUPFAM" id="SSF63707">
    <property type="entry name" value="Ganglioside M2 (gm2) activator"/>
    <property type="match status" value="1"/>
</dbReference>
<accession>A0A9N9XCI9</accession>
<dbReference type="OrthoDB" id="6627140at2759"/>
<keyword evidence="2" id="KW-0472">Membrane</keyword>
<dbReference type="EMBL" id="OU898277">
    <property type="protein sequence ID" value="CAG9830570.1"/>
    <property type="molecule type" value="Genomic_DNA"/>
</dbReference>
<name>A0A9N9XCI9_DIABA</name>
<dbReference type="AlphaFoldDB" id="A0A9N9XCI9"/>
<evidence type="ECO:0000313" key="4">
    <source>
        <dbReference type="Proteomes" id="UP001153709"/>
    </source>
</evidence>
<keyword evidence="4" id="KW-1185">Reference proteome</keyword>
<reference evidence="3" key="1">
    <citation type="submission" date="2022-01" db="EMBL/GenBank/DDBJ databases">
        <authorList>
            <person name="King R."/>
        </authorList>
    </citation>
    <scope>NUCLEOTIDE SEQUENCE</scope>
</reference>
<evidence type="ECO:0000256" key="1">
    <source>
        <dbReference type="ARBA" id="ARBA00022729"/>
    </source>
</evidence>
<proteinExistence type="predicted"/>
<keyword evidence="1" id="KW-0732">Signal</keyword>
<gene>
    <name evidence="3" type="ORF">DIABBA_LOCUS4265</name>
</gene>
<feature type="transmembrane region" description="Helical" evidence="2">
    <location>
        <begin position="20"/>
        <end position="44"/>
    </location>
</feature>
<keyword evidence="2" id="KW-1133">Transmembrane helix</keyword>
<evidence type="ECO:0000256" key="2">
    <source>
        <dbReference type="SAM" id="Phobius"/>
    </source>
</evidence>